<keyword evidence="4 8" id="KW-0297">G-protein coupled receptor</keyword>
<dbReference type="Proteomes" id="UP001233172">
    <property type="component" value="Unassembled WGS sequence"/>
</dbReference>
<evidence type="ECO:0000313" key="12">
    <source>
        <dbReference type="EMBL" id="KAK0057366.1"/>
    </source>
</evidence>
<comment type="similarity">
    <text evidence="8">Belongs to the G-protein coupled receptor 1 family.</text>
</comment>
<dbReference type="Gene3D" id="1.20.1070.10">
    <property type="entry name" value="Rhodopsin 7-helix transmembrane proteins"/>
    <property type="match status" value="1"/>
</dbReference>
<dbReference type="GO" id="GO:0005886">
    <property type="term" value="C:plasma membrane"/>
    <property type="evidence" value="ECO:0007669"/>
    <property type="project" value="TreeGrafter"/>
</dbReference>
<evidence type="ECO:0000313" key="13">
    <source>
        <dbReference type="Proteomes" id="UP001233172"/>
    </source>
</evidence>
<evidence type="ECO:0000259" key="11">
    <source>
        <dbReference type="PROSITE" id="PS50262"/>
    </source>
</evidence>
<evidence type="ECO:0000256" key="5">
    <source>
        <dbReference type="ARBA" id="ARBA00023136"/>
    </source>
</evidence>
<name>A0AAD8FBH6_BIOPF</name>
<keyword evidence="5 10" id="KW-0472">Membrane</keyword>
<evidence type="ECO:0000256" key="7">
    <source>
        <dbReference type="ARBA" id="ARBA00023224"/>
    </source>
</evidence>
<feature type="domain" description="G-protein coupled receptors family 1 profile" evidence="11">
    <location>
        <begin position="1"/>
        <end position="244"/>
    </location>
</feature>
<feature type="transmembrane region" description="Helical" evidence="10">
    <location>
        <begin position="181"/>
        <end position="199"/>
    </location>
</feature>
<evidence type="ECO:0000256" key="3">
    <source>
        <dbReference type="ARBA" id="ARBA00022989"/>
    </source>
</evidence>
<reference evidence="12" key="1">
    <citation type="journal article" date="2023" name="PLoS Negl. Trop. Dis.">
        <title>A genome sequence for Biomphalaria pfeifferi, the major vector snail for the human-infecting parasite Schistosoma mansoni.</title>
        <authorList>
            <person name="Bu L."/>
            <person name="Lu L."/>
            <person name="Laidemitt M.R."/>
            <person name="Zhang S.M."/>
            <person name="Mutuku M."/>
            <person name="Mkoji G."/>
            <person name="Steinauer M."/>
            <person name="Loker E.S."/>
        </authorList>
    </citation>
    <scope>NUCLEOTIDE SEQUENCE</scope>
    <source>
        <strain evidence="12">KasaAsao</strain>
    </source>
</reference>
<sequence>MTFFGSDHCLVFYFFPCKLVVFSENVAHHSSVLTLLAIGFERYFAICHPLKETIGAQLSSEKILIPVVWTLSCIATLPFAIFYDTVVSEYVDGTLAERCTFNALGQHFGNAYILFIFTVFFAIPIVLLTVLYSAISVTIATSTIPTSDAKVCSRDLILSCRQPRLHGNASTNKAMSSRRQVVRVMIAIMCMYFICLLPLRCFQIWTLFAKNDDWVSLGHEGYLNLINTSRILVYVNSAGDPIIYGMLCSNFRAAFKKSFNNCRSKSSHDGLRSNTQCNYNSQPSLGNHIQTRVTLKRKGNGELSKDKGGNLILSEKKPNETHNGNARKRSSSPEDEIYTELVTFDSAKNGIRLSYV</sequence>
<gene>
    <name evidence="12" type="ORF">Bpfe_013173</name>
</gene>
<dbReference type="PANTHER" id="PTHR24243:SF208">
    <property type="entry name" value="PYROKININ-1 RECEPTOR"/>
    <property type="match status" value="1"/>
</dbReference>
<dbReference type="InterPro" id="IPR000276">
    <property type="entry name" value="GPCR_Rhodpsn"/>
</dbReference>
<keyword evidence="13" id="KW-1185">Reference proteome</keyword>
<evidence type="ECO:0000256" key="1">
    <source>
        <dbReference type="ARBA" id="ARBA00004141"/>
    </source>
</evidence>
<evidence type="ECO:0000256" key="2">
    <source>
        <dbReference type="ARBA" id="ARBA00022692"/>
    </source>
</evidence>
<dbReference type="EMBL" id="JASAOG010000055">
    <property type="protein sequence ID" value="KAK0057366.1"/>
    <property type="molecule type" value="Genomic_DNA"/>
</dbReference>
<dbReference type="PROSITE" id="PS00237">
    <property type="entry name" value="G_PROTEIN_RECEP_F1_1"/>
    <property type="match status" value="1"/>
</dbReference>
<evidence type="ECO:0000256" key="9">
    <source>
        <dbReference type="SAM" id="MobiDB-lite"/>
    </source>
</evidence>
<organism evidence="12 13">
    <name type="scientific">Biomphalaria pfeifferi</name>
    <name type="common">Bloodfluke planorb</name>
    <name type="synonym">Freshwater snail</name>
    <dbReference type="NCBI Taxonomy" id="112525"/>
    <lineage>
        <taxon>Eukaryota</taxon>
        <taxon>Metazoa</taxon>
        <taxon>Spiralia</taxon>
        <taxon>Lophotrochozoa</taxon>
        <taxon>Mollusca</taxon>
        <taxon>Gastropoda</taxon>
        <taxon>Heterobranchia</taxon>
        <taxon>Euthyneura</taxon>
        <taxon>Panpulmonata</taxon>
        <taxon>Hygrophila</taxon>
        <taxon>Lymnaeoidea</taxon>
        <taxon>Planorbidae</taxon>
        <taxon>Biomphalaria</taxon>
    </lineage>
</organism>
<dbReference type="InterPro" id="IPR017452">
    <property type="entry name" value="GPCR_Rhodpsn_7TM"/>
</dbReference>
<dbReference type="PROSITE" id="PS50262">
    <property type="entry name" value="G_PROTEIN_RECEP_F1_2"/>
    <property type="match status" value="1"/>
</dbReference>
<accession>A0AAD8FBH6</accession>
<keyword evidence="6 8" id="KW-0675">Receptor</keyword>
<evidence type="ECO:0000256" key="8">
    <source>
        <dbReference type="RuleBase" id="RU000688"/>
    </source>
</evidence>
<dbReference type="AlphaFoldDB" id="A0AAD8FBH6"/>
<feature type="transmembrane region" description="Helical" evidence="10">
    <location>
        <begin position="111"/>
        <end position="135"/>
    </location>
</feature>
<feature type="transmembrane region" description="Helical" evidence="10">
    <location>
        <begin position="63"/>
        <end position="83"/>
    </location>
</feature>
<dbReference type="SUPFAM" id="SSF81321">
    <property type="entry name" value="Family A G protein-coupled receptor-like"/>
    <property type="match status" value="1"/>
</dbReference>
<keyword evidence="3 10" id="KW-1133">Transmembrane helix</keyword>
<comment type="subcellular location">
    <subcellularLocation>
        <location evidence="1">Membrane</location>
        <topology evidence="1">Multi-pass membrane protein</topology>
    </subcellularLocation>
</comment>
<proteinExistence type="inferred from homology"/>
<dbReference type="PANTHER" id="PTHR24243">
    <property type="entry name" value="G-PROTEIN COUPLED RECEPTOR"/>
    <property type="match status" value="1"/>
</dbReference>
<evidence type="ECO:0000256" key="10">
    <source>
        <dbReference type="SAM" id="Phobius"/>
    </source>
</evidence>
<feature type="compositionally biased region" description="Basic and acidic residues" evidence="9">
    <location>
        <begin position="299"/>
        <end position="320"/>
    </location>
</feature>
<comment type="caution">
    <text evidence="12">The sequence shown here is derived from an EMBL/GenBank/DDBJ whole genome shotgun (WGS) entry which is preliminary data.</text>
</comment>
<keyword evidence="2 8" id="KW-0812">Transmembrane</keyword>
<evidence type="ECO:0000256" key="4">
    <source>
        <dbReference type="ARBA" id="ARBA00023040"/>
    </source>
</evidence>
<reference evidence="12" key="2">
    <citation type="submission" date="2023-04" db="EMBL/GenBank/DDBJ databases">
        <authorList>
            <person name="Bu L."/>
            <person name="Lu L."/>
            <person name="Laidemitt M.R."/>
            <person name="Zhang S.M."/>
            <person name="Mutuku M."/>
            <person name="Mkoji G."/>
            <person name="Steinauer M."/>
            <person name="Loker E.S."/>
        </authorList>
    </citation>
    <scope>NUCLEOTIDE SEQUENCE</scope>
    <source>
        <strain evidence="12">KasaAsao</strain>
        <tissue evidence="12">Whole Snail</tissue>
    </source>
</reference>
<dbReference type="GO" id="GO:0004930">
    <property type="term" value="F:G protein-coupled receptor activity"/>
    <property type="evidence" value="ECO:0007669"/>
    <property type="project" value="UniProtKB-KW"/>
</dbReference>
<feature type="region of interest" description="Disordered" evidence="9">
    <location>
        <begin position="296"/>
        <end position="334"/>
    </location>
</feature>
<keyword evidence="7 8" id="KW-0807">Transducer</keyword>
<dbReference type="Pfam" id="PF00001">
    <property type="entry name" value="7tm_1"/>
    <property type="match status" value="1"/>
</dbReference>
<evidence type="ECO:0000256" key="6">
    <source>
        <dbReference type="ARBA" id="ARBA00023170"/>
    </source>
</evidence>
<dbReference type="PRINTS" id="PR00237">
    <property type="entry name" value="GPCRRHODOPSN"/>
</dbReference>
<protein>
    <submittedName>
        <fullName evidence="12">Thyrotropin-releasing hormone receptor</fullName>
    </submittedName>
</protein>